<keyword evidence="1" id="KW-1133">Transmembrane helix</keyword>
<evidence type="ECO:0000256" key="1">
    <source>
        <dbReference type="SAM" id="Phobius"/>
    </source>
</evidence>
<comment type="caution">
    <text evidence="2">The sequence shown here is derived from an EMBL/GenBank/DDBJ whole genome shotgun (WGS) entry which is preliminary data.</text>
</comment>
<accession>A0ABP8DB04</accession>
<keyword evidence="1" id="KW-0472">Membrane</keyword>
<protein>
    <submittedName>
        <fullName evidence="2">Uncharacterized protein</fullName>
    </submittedName>
</protein>
<keyword evidence="1" id="KW-0812">Transmembrane</keyword>
<evidence type="ECO:0000313" key="3">
    <source>
        <dbReference type="Proteomes" id="UP001500620"/>
    </source>
</evidence>
<keyword evidence="3" id="KW-1185">Reference proteome</keyword>
<reference evidence="3" key="1">
    <citation type="journal article" date="2019" name="Int. J. Syst. Evol. Microbiol.">
        <title>The Global Catalogue of Microorganisms (GCM) 10K type strain sequencing project: providing services to taxonomists for standard genome sequencing and annotation.</title>
        <authorList>
            <consortium name="The Broad Institute Genomics Platform"/>
            <consortium name="The Broad Institute Genome Sequencing Center for Infectious Disease"/>
            <person name="Wu L."/>
            <person name="Ma J."/>
        </authorList>
    </citation>
    <scope>NUCLEOTIDE SEQUENCE [LARGE SCALE GENOMIC DNA]</scope>
    <source>
        <strain evidence="3">JCM 17441</strain>
    </source>
</reference>
<dbReference type="Proteomes" id="UP001500620">
    <property type="component" value="Unassembled WGS sequence"/>
</dbReference>
<evidence type="ECO:0000313" key="2">
    <source>
        <dbReference type="EMBL" id="GAA4251598.1"/>
    </source>
</evidence>
<sequence length="392" mass="41079">MDTDERYGETVFRSMDGEPGPSTVDIMRAVADGERHRRRVWLAGSAGAAAVAVTILAVGWTAVVGVDRHGSVPAVAPATAQASGQAKIVCSVRQLGTPSGQGPKAIVSGADPTGRYIVGRSYQGTKPSTVIWVDGQVHQAPMPGDDPTLRDITSTGAAVGVSFMGDKTAAWYYADGKYTRLAGGEAVANGINERRVIAGAVGKKPAIWRSPGEQPTMLALPGPEWSGQATAIDEDGTVVGEVSKQQGGVRVAAAWQPDGSFQRLPVPAAHGGPADDFTAMAIRDGWVSGWAAYDRGKQRTISGPRWNLRTGAVDSRDGVFESVNAQGWMVEITALVAGDETVQLPALPGFQQEPHAHAYTLSDDGTTIAGQMSTLNGNVDVQPVPVVWTCKR</sequence>
<name>A0ABP8DB04_9ACTN</name>
<gene>
    <name evidence="2" type="ORF">GCM10022255_044860</name>
</gene>
<feature type="transmembrane region" description="Helical" evidence="1">
    <location>
        <begin position="40"/>
        <end position="63"/>
    </location>
</feature>
<organism evidence="2 3">
    <name type="scientific">Dactylosporangium darangshiense</name>
    <dbReference type="NCBI Taxonomy" id="579108"/>
    <lineage>
        <taxon>Bacteria</taxon>
        <taxon>Bacillati</taxon>
        <taxon>Actinomycetota</taxon>
        <taxon>Actinomycetes</taxon>
        <taxon>Micromonosporales</taxon>
        <taxon>Micromonosporaceae</taxon>
        <taxon>Dactylosporangium</taxon>
    </lineage>
</organism>
<dbReference type="EMBL" id="BAABAT010000011">
    <property type="protein sequence ID" value="GAA4251598.1"/>
    <property type="molecule type" value="Genomic_DNA"/>
</dbReference>
<proteinExistence type="predicted"/>